<evidence type="ECO:0000256" key="1">
    <source>
        <dbReference type="SAM" id="Phobius"/>
    </source>
</evidence>
<reference evidence="2 3" key="1">
    <citation type="submission" date="2020-08" db="EMBL/GenBank/DDBJ databases">
        <title>Genomic Encyclopedia of Type Strains, Phase IV (KMG-V): Genome sequencing to study the core and pangenomes of soil and plant-associated prokaryotes.</title>
        <authorList>
            <person name="Whitman W."/>
        </authorList>
    </citation>
    <scope>NUCLEOTIDE SEQUENCE [LARGE SCALE GENOMIC DNA]</scope>
    <source>
        <strain evidence="2 3">MP7CTX6</strain>
    </source>
</reference>
<keyword evidence="1" id="KW-0472">Membrane</keyword>
<evidence type="ECO:0000313" key="2">
    <source>
        <dbReference type="EMBL" id="MBB5620889.1"/>
    </source>
</evidence>
<proteinExistence type="predicted"/>
<feature type="transmembrane region" description="Helical" evidence="1">
    <location>
        <begin position="57"/>
        <end position="76"/>
    </location>
</feature>
<comment type="caution">
    <text evidence="2">The sequence shown here is derived from an EMBL/GenBank/DDBJ whole genome shotgun (WGS) entry which is preliminary data.</text>
</comment>
<gene>
    <name evidence="2" type="ORF">HDE69_001942</name>
</gene>
<keyword evidence="1" id="KW-0812">Transmembrane</keyword>
<name>A0A7W9DJN0_9SPHI</name>
<protein>
    <recommendedName>
        <fullName evidence="4">Phage abortive infection protein</fullName>
    </recommendedName>
</protein>
<evidence type="ECO:0008006" key="4">
    <source>
        <dbReference type="Google" id="ProtNLM"/>
    </source>
</evidence>
<sequence>MKTRHIVLIVILVLVIIILGYLPIYLYRDQFDKSVRSNLQADWGTFGDYIGGLLNPFISLLTLLVTSYIAYILFTYESRRDAQSKEEGDVKSFMELYQFFMGIEFRAVRTMAWDILKKAIANDKYRDFIVKENYVSRYIGRQSRADVYREFKGVFYQKDHLIYSQEDNESAFLKQEAFDRNNVDILINFFQLLSFKNVPENYYKICDFYYDTWRPVLYWYATQLENAYLLLEENKRFNNPPNLLEALKKLDERFYKPEILAALKEEKIETHPIILHMQGKSL</sequence>
<keyword evidence="1" id="KW-1133">Transmembrane helix</keyword>
<dbReference type="AlphaFoldDB" id="A0A7W9DJN0"/>
<dbReference type="EMBL" id="JACHCF010000004">
    <property type="protein sequence ID" value="MBB5620889.1"/>
    <property type="molecule type" value="Genomic_DNA"/>
</dbReference>
<feature type="transmembrane region" description="Helical" evidence="1">
    <location>
        <begin position="7"/>
        <end position="27"/>
    </location>
</feature>
<dbReference type="RefSeq" id="WP_183866899.1">
    <property type="nucleotide sequence ID" value="NZ_JACHCF010000004.1"/>
</dbReference>
<organism evidence="2 3">
    <name type="scientific">Pedobacter cryoconitis</name>
    <dbReference type="NCBI Taxonomy" id="188932"/>
    <lineage>
        <taxon>Bacteria</taxon>
        <taxon>Pseudomonadati</taxon>
        <taxon>Bacteroidota</taxon>
        <taxon>Sphingobacteriia</taxon>
        <taxon>Sphingobacteriales</taxon>
        <taxon>Sphingobacteriaceae</taxon>
        <taxon>Pedobacter</taxon>
    </lineage>
</organism>
<accession>A0A7W9DJN0</accession>
<evidence type="ECO:0000313" key="3">
    <source>
        <dbReference type="Proteomes" id="UP000537718"/>
    </source>
</evidence>
<dbReference type="Proteomes" id="UP000537718">
    <property type="component" value="Unassembled WGS sequence"/>
</dbReference>